<dbReference type="InterPro" id="IPR055259">
    <property type="entry name" value="YkvP/CgeB_Glyco_trans-like"/>
</dbReference>
<dbReference type="OrthoDB" id="110463at2"/>
<dbReference type="RefSeq" id="WP_161261590.1">
    <property type="nucleotide sequence ID" value="NZ_JAFBDC010000005.1"/>
</dbReference>
<reference evidence="2 3" key="1">
    <citation type="submission" date="2020-01" db="EMBL/GenBank/DDBJ databases">
        <title>Whole genome sequence of Heliobacterium gestii DSM 11169.</title>
        <authorList>
            <person name="Kyndt J.A."/>
            <person name="Meyer T.E."/>
        </authorList>
    </citation>
    <scope>NUCLEOTIDE SEQUENCE [LARGE SCALE GENOMIC DNA]</scope>
    <source>
        <strain evidence="2 3">DSM 11169</strain>
    </source>
</reference>
<dbReference type="Pfam" id="PF13524">
    <property type="entry name" value="Glyco_trans_1_2"/>
    <property type="match status" value="1"/>
</dbReference>
<dbReference type="Gene3D" id="3.40.50.2000">
    <property type="entry name" value="Glycogen Phosphorylase B"/>
    <property type="match status" value="1"/>
</dbReference>
<comment type="caution">
    <text evidence="2">The sequence shown here is derived from an EMBL/GenBank/DDBJ whole genome shotgun (WGS) entry which is preliminary data.</text>
</comment>
<sequence>MRILMTGMLSSVYIKDCWIKPMQALFDPTFVDITPIQVVHKARTIEKYLYSLIRKGNYDFFFFYSDGIQQELSEDFFSVLKQAGLPVVAFHADDEPEVWYKKNEPVDPFFDLIASHSKRAVARRQAMGWGERVMYLPWGFNPAVFRPLDCGPAIYDVVYIGKNLFQNNVFSTEHEAYRRQQNLVDVYEFCQSAGLNFRIFGSGWDKHPVLHGCNGGVLTTDEMVRVYRQSKIVFNPGFSADGDGYQTKLRHFEVAGCGVLQITNRNPELAELFREGEEIVFYDDAADLQDKIAYYIAHEAERQAMAEQVGARAHRDHTTTQRLTELFQRAAERNGAGHGKGRNGASNPCPVPAQMGTASPEQMVRQVILKDLGEVEPLLGDERLAELLRDEESRYFHFLIGQFAVENIEYSLVRPIMEGGRPPLIAVRTFLETRKLDDNRVQRWKENICGVLLRETVRPGDLRPDLAALAQRRCPGFAGARGFRPVLNYLVRRDHVREWLSAIAKGDAAVFDRLAVDHTGLIVNDLRIDAAADGVICERPFIERLRPVLAQWERLGSRIVIYGAQGLMAAAVLAVLADYPKLNMLGLVDRRLAGATVSGHPVFSVDDLARLQLDGIVIAAESSGPQIYHSIRGMQGSAVVAPLYDLEDPLWELLPTV</sequence>
<feature type="domain" description="Spore protein YkvP/CgeB glycosyl transferase-like" evidence="1">
    <location>
        <begin position="192"/>
        <end position="327"/>
    </location>
</feature>
<evidence type="ECO:0000259" key="1">
    <source>
        <dbReference type="Pfam" id="PF13524"/>
    </source>
</evidence>
<keyword evidence="2" id="KW-0808">Transferase</keyword>
<dbReference type="AlphaFoldDB" id="A0A845LHS8"/>
<dbReference type="Proteomes" id="UP000471031">
    <property type="component" value="Unassembled WGS sequence"/>
</dbReference>
<accession>A0A845LHS8</accession>
<dbReference type="EMBL" id="WXEX01000006">
    <property type="protein sequence ID" value="MZP43013.1"/>
    <property type="molecule type" value="Genomic_DNA"/>
</dbReference>
<evidence type="ECO:0000313" key="3">
    <source>
        <dbReference type="Proteomes" id="UP000471031"/>
    </source>
</evidence>
<keyword evidence="3" id="KW-1185">Reference proteome</keyword>
<dbReference type="GO" id="GO:0016740">
    <property type="term" value="F:transferase activity"/>
    <property type="evidence" value="ECO:0007669"/>
    <property type="project" value="UniProtKB-KW"/>
</dbReference>
<evidence type="ECO:0000313" key="2">
    <source>
        <dbReference type="EMBL" id="MZP43013.1"/>
    </source>
</evidence>
<gene>
    <name evidence="2" type="ORF">GTO89_08190</name>
</gene>
<organism evidence="2 3">
    <name type="scientific">Heliomicrobium gestii</name>
    <name type="common">Heliobacterium gestii</name>
    <dbReference type="NCBI Taxonomy" id="2699"/>
    <lineage>
        <taxon>Bacteria</taxon>
        <taxon>Bacillati</taxon>
        <taxon>Bacillota</taxon>
        <taxon>Clostridia</taxon>
        <taxon>Eubacteriales</taxon>
        <taxon>Heliobacteriaceae</taxon>
        <taxon>Heliomicrobium</taxon>
    </lineage>
</organism>
<protein>
    <submittedName>
        <fullName evidence="2">Glycosyltransferase</fullName>
    </submittedName>
</protein>
<name>A0A845LHS8_HELGE</name>
<proteinExistence type="predicted"/>
<dbReference type="SUPFAM" id="SSF53756">
    <property type="entry name" value="UDP-Glycosyltransferase/glycogen phosphorylase"/>
    <property type="match status" value="1"/>
</dbReference>